<evidence type="ECO:0000313" key="2">
    <source>
        <dbReference type="EMBL" id="MBB5327805.1"/>
    </source>
</evidence>
<dbReference type="Proteomes" id="UP000535182">
    <property type="component" value="Unassembled WGS sequence"/>
</dbReference>
<evidence type="ECO:0000259" key="1">
    <source>
        <dbReference type="Pfam" id="PF03167"/>
    </source>
</evidence>
<feature type="domain" description="Uracil-DNA glycosylase-like" evidence="1">
    <location>
        <begin position="30"/>
        <end position="185"/>
    </location>
</feature>
<dbReference type="EMBL" id="JACHEB010000003">
    <property type="protein sequence ID" value="MBB5327805.1"/>
    <property type="molecule type" value="Genomic_DNA"/>
</dbReference>
<name>A0A9X0U3D7_9BACT</name>
<sequence>MSNLEVTQKSAPMASRYFQPWIGSGFSQSRTLLISESAYDWPGEDGNMYTPQPTHPQESMEWNIDHFGKNRYFSQINRVLCMKPAPTREEMQYAWQEQAYTIYVQESVGVMPSVRPKAAHWTDAGPHLLTLLEELRPLKVIITGRDAWNRMPGCSARLLDDIQAYRLQDGAFVWCLALPHPANRNEGFAWERIGESIRWFRSTQFPER</sequence>
<accession>A0A9X0U3D7</accession>
<proteinExistence type="predicted"/>
<dbReference type="Pfam" id="PF03167">
    <property type="entry name" value="UDG"/>
    <property type="match status" value="1"/>
</dbReference>
<dbReference type="AlphaFoldDB" id="A0A9X0U3D7"/>
<dbReference type="InterPro" id="IPR005122">
    <property type="entry name" value="Uracil-DNA_glycosylase-like"/>
</dbReference>
<comment type="caution">
    <text evidence="2">The sequence shown here is derived from an EMBL/GenBank/DDBJ whole genome shotgun (WGS) entry which is preliminary data.</text>
</comment>
<gene>
    <name evidence="2" type="ORF">HDF14_001411</name>
</gene>
<dbReference type="RefSeq" id="WP_183974842.1">
    <property type="nucleotide sequence ID" value="NZ_JACHEB010000003.1"/>
</dbReference>
<organism evidence="2 3">
    <name type="scientific">Tunturiibacter gelidiferens</name>
    <dbReference type="NCBI Taxonomy" id="3069689"/>
    <lineage>
        <taxon>Bacteria</taxon>
        <taxon>Pseudomonadati</taxon>
        <taxon>Acidobacteriota</taxon>
        <taxon>Terriglobia</taxon>
        <taxon>Terriglobales</taxon>
        <taxon>Acidobacteriaceae</taxon>
        <taxon>Tunturiibacter</taxon>
    </lineage>
</organism>
<evidence type="ECO:0000313" key="3">
    <source>
        <dbReference type="Proteomes" id="UP000535182"/>
    </source>
</evidence>
<protein>
    <recommendedName>
        <fullName evidence="1">Uracil-DNA glycosylase-like domain-containing protein</fullName>
    </recommendedName>
</protein>
<reference evidence="2 3" key="1">
    <citation type="submission" date="2020-08" db="EMBL/GenBank/DDBJ databases">
        <title>Genomic Encyclopedia of Type Strains, Phase IV (KMG-V): Genome sequencing to study the core and pangenomes of soil and plant-associated prokaryotes.</title>
        <authorList>
            <person name="Whitman W."/>
        </authorList>
    </citation>
    <scope>NUCLEOTIDE SEQUENCE [LARGE SCALE GENOMIC DNA]</scope>
    <source>
        <strain evidence="2 3">X5P2</strain>
    </source>
</reference>
<keyword evidence="3" id="KW-1185">Reference proteome</keyword>